<evidence type="ECO:0000256" key="2">
    <source>
        <dbReference type="ARBA" id="ARBA00023015"/>
    </source>
</evidence>
<dbReference type="InterPro" id="IPR036388">
    <property type="entry name" value="WH-like_DNA-bd_sf"/>
</dbReference>
<proteinExistence type="inferred from homology"/>
<dbReference type="Proteomes" id="UP001258994">
    <property type="component" value="Chromosome"/>
</dbReference>
<dbReference type="Gene3D" id="3.40.190.10">
    <property type="entry name" value="Periplasmic binding protein-like II"/>
    <property type="match status" value="2"/>
</dbReference>
<gene>
    <name evidence="6" type="ORF">RGQ13_07530</name>
</gene>
<evidence type="ECO:0000313" key="7">
    <source>
        <dbReference type="Proteomes" id="UP001258994"/>
    </source>
</evidence>
<reference evidence="7" key="1">
    <citation type="submission" date="2023-09" db="EMBL/GenBank/DDBJ databases">
        <authorList>
            <person name="Li S."/>
            <person name="Li X."/>
            <person name="Zhang C."/>
            <person name="Zhao Z."/>
        </authorList>
    </citation>
    <scope>NUCLEOTIDE SEQUENCE [LARGE SCALE GENOMIC DNA]</scope>
    <source>
        <strain evidence="7">SQ149</strain>
    </source>
</reference>
<dbReference type="PANTHER" id="PTHR30118">
    <property type="entry name" value="HTH-TYPE TRANSCRIPTIONAL REGULATOR LEUO-RELATED"/>
    <property type="match status" value="1"/>
</dbReference>
<dbReference type="PROSITE" id="PS50931">
    <property type="entry name" value="HTH_LYSR"/>
    <property type="match status" value="1"/>
</dbReference>
<keyword evidence="7" id="KW-1185">Reference proteome</keyword>
<comment type="similarity">
    <text evidence="1">Belongs to the LysR transcriptional regulatory family.</text>
</comment>
<dbReference type="RefSeq" id="WP_348392941.1">
    <property type="nucleotide sequence ID" value="NZ_CP134145.1"/>
</dbReference>
<dbReference type="Pfam" id="PF00126">
    <property type="entry name" value="HTH_1"/>
    <property type="match status" value="1"/>
</dbReference>
<dbReference type="InterPro" id="IPR036390">
    <property type="entry name" value="WH_DNA-bd_sf"/>
</dbReference>
<feature type="domain" description="HTH lysR-type" evidence="5">
    <location>
        <begin position="6"/>
        <end position="63"/>
    </location>
</feature>
<protein>
    <submittedName>
        <fullName evidence="6">LysR family transcriptional regulator</fullName>
    </submittedName>
</protein>
<evidence type="ECO:0000313" key="6">
    <source>
        <dbReference type="EMBL" id="WNC73831.1"/>
    </source>
</evidence>
<keyword evidence="2" id="KW-0805">Transcription regulation</keyword>
<dbReference type="Gene3D" id="1.10.10.10">
    <property type="entry name" value="Winged helix-like DNA-binding domain superfamily/Winged helix DNA-binding domain"/>
    <property type="match status" value="1"/>
</dbReference>
<dbReference type="InterPro" id="IPR050389">
    <property type="entry name" value="LysR-type_TF"/>
</dbReference>
<evidence type="ECO:0000256" key="3">
    <source>
        <dbReference type="ARBA" id="ARBA00023125"/>
    </source>
</evidence>
<organism evidence="6 7">
    <name type="scientific">Thalassotalea psychrophila</name>
    <dbReference type="NCBI Taxonomy" id="3065647"/>
    <lineage>
        <taxon>Bacteria</taxon>
        <taxon>Pseudomonadati</taxon>
        <taxon>Pseudomonadota</taxon>
        <taxon>Gammaproteobacteria</taxon>
        <taxon>Alteromonadales</taxon>
        <taxon>Colwelliaceae</taxon>
        <taxon>Thalassotalea</taxon>
    </lineage>
</organism>
<dbReference type="EMBL" id="CP134145">
    <property type="protein sequence ID" value="WNC73831.1"/>
    <property type="molecule type" value="Genomic_DNA"/>
</dbReference>
<evidence type="ECO:0000256" key="4">
    <source>
        <dbReference type="ARBA" id="ARBA00023163"/>
    </source>
</evidence>
<accession>A0ABY9TYD6</accession>
<keyword evidence="3" id="KW-0238">DNA-binding</keyword>
<sequence length="298" mass="34019">MNINHDDLNLLKVLSMLLQEKNTKLAAEKLNASQPAISRSLAKIRNLFDDPLFIRHSRGLSLTPRGEKLANSLPQALTNLQLVLEDELFNPASLKGKFIIAMNGFLIETHGHKIFEQINKHSPALEIEIHNYNSLSSSQLINGDIDLAINYYPLDVSKSIYQKQIAVSQFSALSRYGNFKRDEKVSLKQIVENKTVGLIAPEFNSLSMRVLLESKWAKQPLLRSQNINPLLEVIKNSNAVMLVPNEIFYKLDPTLFQLNTVKDPKHLLEVKVGIYYGHQYWQSSKYQWLENLITHNLC</sequence>
<dbReference type="PANTHER" id="PTHR30118:SF15">
    <property type="entry name" value="TRANSCRIPTIONAL REGULATORY PROTEIN"/>
    <property type="match status" value="1"/>
</dbReference>
<dbReference type="SUPFAM" id="SSF53850">
    <property type="entry name" value="Periplasmic binding protein-like II"/>
    <property type="match status" value="1"/>
</dbReference>
<keyword evidence="4" id="KW-0804">Transcription</keyword>
<dbReference type="SUPFAM" id="SSF46785">
    <property type="entry name" value="Winged helix' DNA-binding domain"/>
    <property type="match status" value="1"/>
</dbReference>
<dbReference type="InterPro" id="IPR000847">
    <property type="entry name" value="LysR_HTH_N"/>
</dbReference>
<evidence type="ECO:0000256" key="1">
    <source>
        <dbReference type="ARBA" id="ARBA00009437"/>
    </source>
</evidence>
<evidence type="ECO:0000259" key="5">
    <source>
        <dbReference type="PROSITE" id="PS50931"/>
    </source>
</evidence>
<name>A0ABY9TYD6_9GAMM</name>